<keyword evidence="4" id="KW-0963">Cytoplasm</keyword>
<protein>
    <recommendedName>
        <fullName evidence="9">BBSome complex member BBS5 PH domain-containing protein</fullName>
    </recommendedName>
</protein>
<proteinExistence type="inferred from homology"/>
<reference evidence="10 11" key="1">
    <citation type="submission" date="2019-10" db="EMBL/GenBank/DDBJ databases">
        <title>Assembly and Annotation for the nematode Trichostrongylus colubriformis.</title>
        <authorList>
            <person name="Martin J."/>
        </authorList>
    </citation>
    <scope>NUCLEOTIDE SEQUENCE [LARGE SCALE GENOMIC DNA]</scope>
    <source>
        <strain evidence="10">G859</strain>
        <tissue evidence="10">Whole worm</tissue>
    </source>
</reference>
<keyword evidence="7" id="KW-0966">Cell projection</keyword>
<dbReference type="AlphaFoldDB" id="A0AAN8FRE4"/>
<dbReference type="GO" id="GO:0034464">
    <property type="term" value="C:BBSome"/>
    <property type="evidence" value="ECO:0007669"/>
    <property type="project" value="InterPro"/>
</dbReference>
<feature type="domain" description="BBSome complex member BBS5 PH" evidence="9">
    <location>
        <begin position="784"/>
        <end position="838"/>
    </location>
</feature>
<dbReference type="Proteomes" id="UP001331761">
    <property type="component" value="Unassembled WGS sequence"/>
</dbReference>
<evidence type="ECO:0000256" key="6">
    <source>
        <dbReference type="ARBA" id="ARBA00023212"/>
    </source>
</evidence>
<keyword evidence="6" id="KW-0206">Cytoskeleton</keyword>
<feature type="domain" description="BBSome complex member BBS5 PH" evidence="9">
    <location>
        <begin position="919"/>
        <end position="973"/>
    </location>
</feature>
<sequence length="1118" mass="127354">MEEDSAHDIYKWLISLSESKKAIVSVTFREESYSAEAILYGNMLCCASTDEAKVPIIFVIEGATLQKLSSEDSSFACRLSFPDPKDDIILRFESDKMRESWMIKMATCSHQMARAQLDEMAYKFYTMGTKQDTNTDCSYSTIHSFYLANPYKFTHNFAISQQNNLPSRRVAFEEIMLESKLSIVLPQELVKLYKKWIIEFSCILESRQQQWPKPAIPYLYDVLREIRANTETLEQCSEFLENYSGPSFRKSTEKHRVAFAPVPTNLHVHQFTIDSRVSREVLSCGTTSALPLRFQHGGLSRIATLLEIKRMFHDFPFWSRRHLLTEMKKYVGQLNHRLDAEWSNGALEKRVKLCTDLASGIRSVFDRLKEINDSIMELEEYADMLADEENRRLSLGQNIVRRIPDTLQNQMDTIDAMVISLTTKVAVMDKINEEQGKSEIYEKTVREAIFMETHKSSTTHLYFHVQLRSDFVLSQAITIAATSILNTVYRGWPVADGCAKDLLLTVFSFLSAYGDEKGMAEDAWEAWRQLEARVVFTLVRAPSQVSRTCIPLVSGHRTGLNVSIPLPHDVYDGLPPELTARKSIVTRPAFFNVGVNYEATLAQSFGGVILETAINQEGAERVLSYSNRYTVEPSARDAAMELVNVVASEPSRKNLAIFEWAMTACELLDGHAVICCKSGKDRTGMAVTMEQGRVLRETCGLNAAQLQEVIASLRRDGARRENCRKNVGKGVYSFSPFQMHFLPKCSCLWNCCMSGEKVNGDELWQDKEIRFDVDHRMLRLVPGEIQIDRIDMVEDTKGNNGDRGVMRITNLRIIWYASQMPRINLSIGYGNITGLQSREVASKVRGTEVEALYVLARAPNSSTKFEFIFTAMTTGMHSKLFNTVNSVHRAYETTKLYRELKMRGAIVDESSNLKLLPLEQLVEKVNGVWNLSTDQGTLGCFVITNVRLVWFASTNSLYNVSVPYLQLYSCRIRESKFGLALVIETTTQSGEYVLGFRLDPAERLQQVCKAIQALHKASNTRPIYGVTFRKDKPPSPRESAVEQTNEEEEEEDGFEQKQLRTDAFAMSELLLLEDRISPNLIVLFSHCPQLEDKLFLAALEWGVARYRKTHYIRRKRFS</sequence>
<dbReference type="EMBL" id="WIXE01013557">
    <property type="protein sequence ID" value="KAK5974995.1"/>
    <property type="molecule type" value="Genomic_DNA"/>
</dbReference>
<dbReference type="SMART" id="SM00683">
    <property type="entry name" value="DM16"/>
    <property type="match status" value="2"/>
</dbReference>
<evidence type="ECO:0000313" key="10">
    <source>
        <dbReference type="EMBL" id="KAK5974995.1"/>
    </source>
</evidence>
<evidence type="ECO:0000256" key="2">
    <source>
        <dbReference type="ARBA" id="ARBA00004245"/>
    </source>
</evidence>
<evidence type="ECO:0000256" key="3">
    <source>
        <dbReference type="ARBA" id="ARBA00005822"/>
    </source>
</evidence>
<comment type="similarity">
    <text evidence="3">Belongs to the BBS5 family.</text>
</comment>
<keyword evidence="5" id="KW-0969">Cilium</keyword>
<dbReference type="GO" id="GO:0036064">
    <property type="term" value="C:ciliary basal body"/>
    <property type="evidence" value="ECO:0007669"/>
    <property type="project" value="TreeGrafter"/>
</dbReference>
<dbReference type="GO" id="GO:0032266">
    <property type="term" value="F:phosphatidylinositol-3-phosphate binding"/>
    <property type="evidence" value="ECO:0007669"/>
    <property type="project" value="TreeGrafter"/>
</dbReference>
<keyword evidence="11" id="KW-1185">Reference proteome</keyword>
<comment type="caution">
    <text evidence="10">The sequence shown here is derived from an EMBL/GenBank/DDBJ whole genome shotgun (WGS) entry which is preliminary data.</text>
</comment>
<dbReference type="InterPro" id="IPR006606">
    <property type="entry name" value="BBL5"/>
</dbReference>
<dbReference type="InterPro" id="IPR014003">
    <property type="entry name" value="BBS5_PH"/>
</dbReference>
<evidence type="ECO:0000256" key="4">
    <source>
        <dbReference type="ARBA" id="ARBA00022490"/>
    </source>
</evidence>
<comment type="subcellular location">
    <subcellularLocation>
        <location evidence="1">Cell projection</location>
        <location evidence="1">Cilium</location>
    </subcellularLocation>
    <subcellularLocation>
        <location evidence="2">Cytoplasm</location>
        <location evidence="2">Cytoskeleton</location>
    </subcellularLocation>
</comment>
<gene>
    <name evidence="10" type="ORF">GCK32_002894</name>
</gene>
<evidence type="ECO:0000256" key="1">
    <source>
        <dbReference type="ARBA" id="ARBA00004138"/>
    </source>
</evidence>
<name>A0AAN8FRE4_TRICO</name>
<feature type="non-terminal residue" evidence="10">
    <location>
        <position position="1118"/>
    </location>
</feature>
<dbReference type="PANTHER" id="PTHR21351:SF0">
    <property type="entry name" value="BARDET-BIEDL SYNDROME 5 PROTEIN"/>
    <property type="match status" value="1"/>
</dbReference>
<dbReference type="PANTHER" id="PTHR21351">
    <property type="entry name" value="BARDET-BIEDL SYNDROME PROTEIN 5"/>
    <property type="match status" value="1"/>
</dbReference>
<evidence type="ECO:0000259" key="9">
    <source>
        <dbReference type="SMART" id="SM00683"/>
    </source>
</evidence>
<evidence type="ECO:0000256" key="5">
    <source>
        <dbReference type="ARBA" id="ARBA00023069"/>
    </source>
</evidence>
<dbReference type="GO" id="GO:0060271">
    <property type="term" value="P:cilium assembly"/>
    <property type="evidence" value="ECO:0007669"/>
    <property type="project" value="TreeGrafter"/>
</dbReference>
<evidence type="ECO:0000313" key="11">
    <source>
        <dbReference type="Proteomes" id="UP001331761"/>
    </source>
</evidence>
<organism evidence="10 11">
    <name type="scientific">Trichostrongylus colubriformis</name>
    <name type="common">Black scour worm</name>
    <dbReference type="NCBI Taxonomy" id="6319"/>
    <lineage>
        <taxon>Eukaryota</taxon>
        <taxon>Metazoa</taxon>
        <taxon>Ecdysozoa</taxon>
        <taxon>Nematoda</taxon>
        <taxon>Chromadorea</taxon>
        <taxon>Rhabditida</taxon>
        <taxon>Rhabditina</taxon>
        <taxon>Rhabditomorpha</taxon>
        <taxon>Strongyloidea</taxon>
        <taxon>Trichostrongylidae</taxon>
        <taxon>Trichostrongylus</taxon>
    </lineage>
</organism>
<evidence type="ECO:0000256" key="8">
    <source>
        <dbReference type="SAM" id="MobiDB-lite"/>
    </source>
</evidence>
<evidence type="ECO:0000256" key="7">
    <source>
        <dbReference type="ARBA" id="ARBA00023273"/>
    </source>
</evidence>
<accession>A0AAN8FRE4</accession>
<dbReference type="Pfam" id="PF07289">
    <property type="entry name" value="BBL5"/>
    <property type="match status" value="1"/>
</dbReference>
<feature type="compositionally biased region" description="Acidic residues" evidence="8">
    <location>
        <begin position="1044"/>
        <end position="1053"/>
    </location>
</feature>
<feature type="region of interest" description="Disordered" evidence="8">
    <location>
        <begin position="1025"/>
        <end position="1056"/>
    </location>
</feature>